<proteinExistence type="predicted"/>
<reference evidence="1 2" key="1">
    <citation type="submission" date="2019-04" db="EMBL/GenBank/DDBJ databases">
        <title>Genome sequencing of Streptococcus rubneri DSM 26920(T).</title>
        <authorList>
            <person name="Kook J.-K."/>
            <person name="Park S.-N."/>
            <person name="Lim Y.K."/>
        </authorList>
    </citation>
    <scope>NUCLEOTIDE SEQUENCE [LARGE SCALE GENOMIC DNA]</scope>
    <source>
        <strain evidence="1 2">DSM 26920</strain>
    </source>
</reference>
<evidence type="ECO:0000313" key="2">
    <source>
        <dbReference type="Proteomes" id="UP000297986"/>
    </source>
</evidence>
<dbReference type="AlphaFoldDB" id="A0A4Z1DXL4"/>
<keyword evidence="2" id="KW-1185">Reference proteome</keyword>
<evidence type="ECO:0000313" key="1">
    <source>
        <dbReference type="EMBL" id="TGN91498.1"/>
    </source>
</evidence>
<organism evidence="1 2">
    <name type="scientific">Streptococcus rubneri</name>
    <dbReference type="NCBI Taxonomy" id="1234680"/>
    <lineage>
        <taxon>Bacteria</taxon>
        <taxon>Bacillati</taxon>
        <taxon>Bacillota</taxon>
        <taxon>Bacilli</taxon>
        <taxon>Lactobacillales</taxon>
        <taxon>Streptococcaceae</taxon>
        <taxon>Streptococcus</taxon>
    </lineage>
</organism>
<protein>
    <recommendedName>
        <fullName evidence="3">Pentapeptide repeat-containing protein</fullName>
    </recommendedName>
</protein>
<dbReference type="OrthoDB" id="9798656at2"/>
<dbReference type="Gene3D" id="2.160.20.80">
    <property type="entry name" value="E3 ubiquitin-protein ligase SopA"/>
    <property type="match status" value="1"/>
</dbReference>
<dbReference type="Proteomes" id="UP000297986">
    <property type="component" value="Unassembled WGS sequence"/>
</dbReference>
<dbReference type="EMBL" id="SRRP01000001">
    <property type="protein sequence ID" value="TGN91498.1"/>
    <property type="molecule type" value="Genomic_DNA"/>
</dbReference>
<accession>A0A4Z1DXL4</accession>
<dbReference type="SUPFAM" id="SSF141571">
    <property type="entry name" value="Pentapeptide repeat-like"/>
    <property type="match status" value="1"/>
</dbReference>
<sequence>MEQDMVGKDGIIIKDGQVILNSGEKLSIENLIEEASRIRFISNQHFKDTSISILESSRVIFENCIFENVVFENCDLREISFKNHTVIRNCTLRRCNLNGTLFYDSHIISSIFLSCQMKRPFLENVSEMSACLFKKCRMHDIFFPLPEFQSNKIIGKLSECTFGSKTQKVEKLHADLSEAHLTFVDFLLCDLTETIRPEDPDILYIKNLSERSKKAQEKIVNIQDDTKRRALSIYTESWMNEKYVDYFMSRKDYQWAWDEHFKDVAKCLELDWVLD</sequence>
<comment type="caution">
    <text evidence="1">The sequence shown here is derived from an EMBL/GenBank/DDBJ whole genome shotgun (WGS) entry which is preliminary data.</text>
</comment>
<evidence type="ECO:0008006" key="3">
    <source>
        <dbReference type="Google" id="ProtNLM"/>
    </source>
</evidence>
<gene>
    <name evidence="1" type="ORF">E5S68_00605</name>
</gene>
<name>A0A4Z1DXL4_9STRE</name>